<evidence type="ECO:0008006" key="3">
    <source>
        <dbReference type="Google" id="ProtNLM"/>
    </source>
</evidence>
<dbReference type="Proteomes" id="UP000670527">
    <property type="component" value="Unassembled WGS sequence"/>
</dbReference>
<evidence type="ECO:0000313" key="1">
    <source>
        <dbReference type="EMBL" id="MBO3273590.1"/>
    </source>
</evidence>
<dbReference type="EMBL" id="JAGETX010000135">
    <property type="protein sequence ID" value="MBO3273590.1"/>
    <property type="molecule type" value="Genomic_DNA"/>
</dbReference>
<proteinExistence type="predicted"/>
<organism evidence="1 2">
    <name type="scientific">Hymenobacter defluvii</name>
    <dbReference type="NCBI Taxonomy" id="2054411"/>
    <lineage>
        <taxon>Bacteria</taxon>
        <taxon>Pseudomonadati</taxon>
        <taxon>Bacteroidota</taxon>
        <taxon>Cytophagia</taxon>
        <taxon>Cytophagales</taxon>
        <taxon>Hymenobacteraceae</taxon>
        <taxon>Hymenobacter</taxon>
    </lineage>
</organism>
<comment type="caution">
    <text evidence="1">The sequence shown here is derived from an EMBL/GenBank/DDBJ whole genome shotgun (WGS) entry which is preliminary data.</text>
</comment>
<sequence length="81" mass="9265">VRLLDEQNPVDLVGDFEVKVKVEHNLRAGSYILLIGIDSQSENIYYNPSAIQVEVLEFGTKDYKYKNYGLIDAKSTWEIKA</sequence>
<dbReference type="RefSeq" id="WP_208309673.1">
    <property type="nucleotide sequence ID" value="NZ_JAGETX010000135.1"/>
</dbReference>
<accession>A0ABS3TIU9</accession>
<keyword evidence="2" id="KW-1185">Reference proteome</keyword>
<evidence type="ECO:0000313" key="2">
    <source>
        <dbReference type="Proteomes" id="UP000670527"/>
    </source>
</evidence>
<feature type="non-terminal residue" evidence="1">
    <location>
        <position position="1"/>
    </location>
</feature>
<reference evidence="1 2" key="1">
    <citation type="submission" date="2021-03" db="EMBL/GenBank/DDBJ databases">
        <authorList>
            <person name="Kim M.K."/>
        </authorList>
    </citation>
    <scope>NUCLEOTIDE SEQUENCE [LARGE SCALE GENOMIC DNA]</scope>
    <source>
        <strain evidence="1 2">BT507</strain>
    </source>
</reference>
<gene>
    <name evidence="1" type="ORF">J4D97_23325</name>
</gene>
<name>A0ABS3TIU9_9BACT</name>
<protein>
    <recommendedName>
        <fullName evidence="3">ABC transporter ATP-binding protein</fullName>
    </recommendedName>
</protein>